<gene>
    <name evidence="6" type="ORF">SAMN04488118_101356</name>
</gene>
<keyword evidence="2" id="KW-1134">Transmembrane beta strand</keyword>
<feature type="chain" id="PRO_5011448941" evidence="4">
    <location>
        <begin position="44"/>
        <end position="632"/>
    </location>
</feature>
<keyword evidence="3" id="KW-0472">Membrane</keyword>
<dbReference type="GO" id="GO:0019867">
    <property type="term" value="C:outer membrane"/>
    <property type="evidence" value="ECO:0007669"/>
    <property type="project" value="InterPro"/>
</dbReference>
<dbReference type="Gene3D" id="3.10.20.310">
    <property type="entry name" value="membrane protein fhac"/>
    <property type="match status" value="1"/>
</dbReference>
<keyword evidence="4" id="KW-0732">Signal</keyword>
<dbReference type="RefSeq" id="WP_090215252.1">
    <property type="nucleotide sequence ID" value="NZ_FMWG01000001.1"/>
</dbReference>
<protein>
    <submittedName>
        <fullName evidence="6">Autotransporter secretion outer membrane protein TamA</fullName>
    </submittedName>
</protein>
<sequence length="632" mass="67187">MIRVLPRSGFRGSSCHIKQKVLFCTWCIAVGIGLALSAATSGAAQSQTDEKQEQPAALLNWEFETPEISEDLRGRLLQASALNTTRRRPSPGAQDILAAALADYRSFVQVLYDAGYFGPSVTIRLNGREAATINPLTLPERFSNIDVQIKSGAQFTLGQARLAPLPEAGADEIPEGFRTGAPATTGILRDAAAAGVTVWREAGHAKAAVSNQRITAQHRAATLNADIQLQPGPLLTFGELRIAGKSDVRPDAIKRIAGLPSGSQFHPADLAASAERLRRSGAFSAVVLREAETIGPSQTLNITADVEDLPKRRLTFGAELNSSDGIELSTSWMHRNLFGGAERLRIEALVGGIGGASDLDGRLSLRLDRPATFGPDDNLFYLAEFERLDEEHYSATQGVLSVGVRRIYSDELIGEASVGFANVLANDAFGRRRFQFALARVRAEHDKRDSVVNATSGHFLALQAQPFIGIDDGASGVQLQADGRIYRRLDTDGRFVFASRLQIGSVVGPSLSELSPTLGFFSGGAGSVRGHEFQSLGVPVGDDTAGGRSFLSLATELRAKVGERISLVGFYDIGLVDSSSLIGSGSASQSGVGLGLRYDLAGIGPLRLDLALPVDGGTEDGLQFYIGIGQAF</sequence>
<accession>A0A1G5PNT4</accession>
<dbReference type="InterPro" id="IPR039910">
    <property type="entry name" value="D15-like"/>
</dbReference>
<keyword evidence="7" id="KW-1185">Reference proteome</keyword>
<evidence type="ECO:0000256" key="4">
    <source>
        <dbReference type="SAM" id="SignalP"/>
    </source>
</evidence>
<evidence type="ECO:0000256" key="1">
    <source>
        <dbReference type="ARBA" id="ARBA00004370"/>
    </source>
</evidence>
<dbReference type="EMBL" id="FMWG01000001">
    <property type="protein sequence ID" value="SCZ50790.1"/>
    <property type="molecule type" value="Genomic_DNA"/>
</dbReference>
<keyword evidence="2" id="KW-0812">Transmembrane</keyword>
<evidence type="ECO:0000313" key="7">
    <source>
        <dbReference type="Proteomes" id="UP000198767"/>
    </source>
</evidence>
<name>A0A1G5PNT4_9RHOB</name>
<dbReference type="STRING" id="1156985.SAMN04488118_101356"/>
<dbReference type="PANTHER" id="PTHR12815">
    <property type="entry name" value="SORTING AND ASSEMBLY MACHINERY SAMM50 PROTEIN FAMILY MEMBER"/>
    <property type="match status" value="1"/>
</dbReference>
<evidence type="ECO:0000313" key="6">
    <source>
        <dbReference type="EMBL" id="SCZ50790.1"/>
    </source>
</evidence>
<feature type="signal peptide" evidence="4">
    <location>
        <begin position="1"/>
        <end position="43"/>
    </location>
</feature>
<dbReference type="OrthoDB" id="9769707at2"/>
<dbReference type="Proteomes" id="UP000198767">
    <property type="component" value="Unassembled WGS sequence"/>
</dbReference>
<dbReference type="PANTHER" id="PTHR12815:SF42">
    <property type="entry name" value="BACTERIAL SURFACE ANTIGEN (D15) DOMAIN-CONTAINING PROTEIN"/>
    <property type="match status" value="1"/>
</dbReference>
<dbReference type="Pfam" id="PF01103">
    <property type="entry name" value="Omp85"/>
    <property type="match status" value="1"/>
</dbReference>
<evidence type="ECO:0000256" key="2">
    <source>
        <dbReference type="ARBA" id="ARBA00022452"/>
    </source>
</evidence>
<proteinExistence type="predicted"/>
<dbReference type="InterPro" id="IPR000184">
    <property type="entry name" value="Bac_surfAg_D15"/>
</dbReference>
<dbReference type="AlphaFoldDB" id="A0A1G5PNT4"/>
<dbReference type="Gene3D" id="2.40.160.50">
    <property type="entry name" value="membrane protein fhac: a member of the omp85/tpsb transporter family"/>
    <property type="match status" value="1"/>
</dbReference>
<evidence type="ECO:0000256" key="3">
    <source>
        <dbReference type="ARBA" id="ARBA00023136"/>
    </source>
</evidence>
<evidence type="ECO:0000259" key="5">
    <source>
        <dbReference type="Pfam" id="PF01103"/>
    </source>
</evidence>
<comment type="subcellular location">
    <subcellularLocation>
        <location evidence="1">Membrane</location>
    </subcellularLocation>
</comment>
<organism evidence="6 7">
    <name type="scientific">Epibacterium ulvae</name>
    <dbReference type="NCBI Taxonomy" id="1156985"/>
    <lineage>
        <taxon>Bacteria</taxon>
        <taxon>Pseudomonadati</taxon>
        <taxon>Pseudomonadota</taxon>
        <taxon>Alphaproteobacteria</taxon>
        <taxon>Rhodobacterales</taxon>
        <taxon>Roseobacteraceae</taxon>
        <taxon>Epibacterium</taxon>
    </lineage>
</organism>
<reference evidence="6 7" key="1">
    <citation type="submission" date="2016-10" db="EMBL/GenBank/DDBJ databases">
        <authorList>
            <person name="de Groot N.N."/>
        </authorList>
    </citation>
    <scope>NUCLEOTIDE SEQUENCE [LARGE SCALE GENOMIC DNA]</scope>
    <source>
        <strain evidence="6 7">U95</strain>
    </source>
</reference>
<feature type="domain" description="Bacterial surface antigen (D15)" evidence="5">
    <location>
        <begin position="336"/>
        <end position="632"/>
    </location>
</feature>